<comment type="caution">
    <text evidence="2">The sequence shown here is derived from an EMBL/GenBank/DDBJ whole genome shotgun (WGS) entry which is preliminary data.</text>
</comment>
<dbReference type="EMBL" id="BNJQ01000017">
    <property type="protein sequence ID" value="GHP07589.1"/>
    <property type="molecule type" value="Genomic_DNA"/>
</dbReference>
<sequence>MDGTLGMEYIEDKLRTYLREEHVDMKDMKYSVYRTAEVYRGVDDEGGNAEVVQFYRTSFPAFRYRVLRDAFILDNGRVSTLESIDHLRKMKTIWDEHTLRALNDDASMEGNAGMTRHRRCSCAPEYIIHPELEESASSSSEMTPLLFRSEAPATANGTLHDALRRALQVSLPSPPVETARVRAFWTEHRRLMNRDDVADTTSDYTEVLGYVERTHDDRHENDDEGGISWWNTTHSRSDNNNGDDDELLKQPASLGSVHDTRSKLYRNWFGGHCHRLTQRESPGGYGSGALSRSFILRLPKIKRETSSMLPCSAVWEPPNLKSVSHYASLETAPTARSERAWWTASKGTRTTRSAGASVPMLMAITRATDSTQLNNASRLLPPTLVAELAPAGGALHRRKGRSNLSWLAERCPIYASISAWNTDDFLGNQTKEKHDLGPPPQVIVPWQYLKETRSKSATTTRFTLGRLPLSRGWDAMAATLALAPGGEGTKRHASCASRLCVASLHGKGLSAGAGVVRLTIL</sequence>
<dbReference type="AlphaFoldDB" id="A0A830HRE6"/>
<dbReference type="Proteomes" id="UP000660262">
    <property type="component" value="Unassembled WGS sequence"/>
</dbReference>
<name>A0A830HRE6_9CHLO</name>
<accession>A0A830HRE6</accession>
<protein>
    <submittedName>
        <fullName evidence="2">Uncharacterized protein</fullName>
    </submittedName>
</protein>
<organism evidence="2 3">
    <name type="scientific">Pycnococcus provasolii</name>
    <dbReference type="NCBI Taxonomy" id="41880"/>
    <lineage>
        <taxon>Eukaryota</taxon>
        <taxon>Viridiplantae</taxon>
        <taxon>Chlorophyta</taxon>
        <taxon>Pseudoscourfieldiophyceae</taxon>
        <taxon>Pseudoscourfieldiales</taxon>
        <taxon>Pycnococcaceae</taxon>
        <taxon>Pycnococcus</taxon>
    </lineage>
</organism>
<evidence type="ECO:0000313" key="3">
    <source>
        <dbReference type="Proteomes" id="UP000660262"/>
    </source>
</evidence>
<feature type="region of interest" description="Disordered" evidence="1">
    <location>
        <begin position="215"/>
        <end position="253"/>
    </location>
</feature>
<evidence type="ECO:0000313" key="2">
    <source>
        <dbReference type="EMBL" id="GHP07589.1"/>
    </source>
</evidence>
<reference evidence="2" key="1">
    <citation type="submission" date="2020-10" db="EMBL/GenBank/DDBJ databases">
        <title>Unveiling of a novel bifunctional photoreceptor, Dualchrome1, isolated from a cosmopolitan green alga.</title>
        <authorList>
            <person name="Suzuki S."/>
            <person name="Kawachi M."/>
        </authorList>
    </citation>
    <scope>NUCLEOTIDE SEQUENCE</scope>
    <source>
        <strain evidence="2">NIES 2893</strain>
    </source>
</reference>
<evidence type="ECO:0000256" key="1">
    <source>
        <dbReference type="SAM" id="MobiDB-lite"/>
    </source>
</evidence>
<feature type="compositionally biased region" description="Polar residues" evidence="1">
    <location>
        <begin position="229"/>
        <end position="240"/>
    </location>
</feature>
<proteinExistence type="predicted"/>
<keyword evidence="3" id="KW-1185">Reference proteome</keyword>
<gene>
    <name evidence="2" type="ORF">PPROV_000633100</name>
</gene>